<comment type="caution">
    <text evidence="2">The sequence shown here is derived from an EMBL/GenBank/DDBJ whole genome shotgun (WGS) entry which is preliminary data.</text>
</comment>
<evidence type="ECO:0000256" key="1">
    <source>
        <dbReference type="SAM" id="SignalP"/>
    </source>
</evidence>
<evidence type="ECO:0000313" key="2">
    <source>
        <dbReference type="EMBL" id="PKU25498.1"/>
    </source>
</evidence>
<feature type="signal peptide" evidence="1">
    <location>
        <begin position="1"/>
        <end position="22"/>
    </location>
</feature>
<keyword evidence="3" id="KW-1185">Reference proteome</keyword>
<protein>
    <submittedName>
        <fullName evidence="2">Glycine zipper family protein</fullName>
    </submittedName>
</protein>
<dbReference type="OrthoDB" id="7226303at2"/>
<gene>
    <name evidence="2" type="ORF">CWS72_05375</name>
</gene>
<dbReference type="Proteomes" id="UP000233293">
    <property type="component" value="Unassembled WGS sequence"/>
</dbReference>
<reference evidence="3" key="1">
    <citation type="submission" date="2017-12" db="EMBL/GenBank/DDBJ databases">
        <title>Draft genome sequence of Telmatospirillum siberiense 26-4b1T, an acidotolerant peatland alphaproteobacterium potentially involved in sulfur cycling.</title>
        <authorList>
            <person name="Hausmann B."/>
            <person name="Pjevac P."/>
            <person name="Schreck K."/>
            <person name="Herbold C.W."/>
            <person name="Daims H."/>
            <person name="Wagner M."/>
            <person name="Pester M."/>
            <person name="Loy A."/>
        </authorList>
    </citation>
    <scope>NUCLEOTIDE SEQUENCE [LARGE SCALE GENOMIC DNA]</scope>
    <source>
        <strain evidence="3">26-4b1</strain>
    </source>
</reference>
<dbReference type="EMBL" id="PIUM01000004">
    <property type="protein sequence ID" value="PKU25498.1"/>
    <property type="molecule type" value="Genomic_DNA"/>
</dbReference>
<evidence type="ECO:0000313" key="3">
    <source>
        <dbReference type="Proteomes" id="UP000233293"/>
    </source>
</evidence>
<dbReference type="AlphaFoldDB" id="A0A2N3PYM6"/>
<accession>A0A2N3PYM6</accession>
<keyword evidence="1" id="KW-0732">Signal</keyword>
<feature type="chain" id="PRO_5014814034" evidence="1">
    <location>
        <begin position="23"/>
        <end position="196"/>
    </location>
</feature>
<proteinExistence type="predicted"/>
<sequence>MAYKLKAAAAGLSALLLLEGCAATPLGPTVQVMPANNKPFDVFAQEQATCKQYATQQVSGQAEEANQRAVGAGLLTTALGAGLGAAVGGGKGAGVGAAGGAVVGSAIGASGSNHTQSTIQQQYDNAYSQCMYAKGNQVVQPPAPVVVHPTVIYAAPPPPVVYAPPPAVIYAPPPGVVYAPPPGAVPAPDPNMPAPY</sequence>
<organism evidence="2 3">
    <name type="scientific">Telmatospirillum siberiense</name>
    <dbReference type="NCBI Taxonomy" id="382514"/>
    <lineage>
        <taxon>Bacteria</taxon>
        <taxon>Pseudomonadati</taxon>
        <taxon>Pseudomonadota</taxon>
        <taxon>Alphaproteobacteria</taxon>
        <taxon>Rhodospirillales</taxon>
        <taxon>Rhodospirillaceae</taxon>
        <taxon>Telmatospirillum</taxon>
    </lineage>
</organism>
<name>A0A2N3PYM6_9PROT</name>